<dbReference type="EMBL" id="QPFP01000040">
    <property type="protein sequence ID" value="TEB27465.1"/>
    <property type="molecule type" value="Genomic_DNA"/>
</dbReference>
<accession>A0A4Y7T031</accession>
<dbReference type="Proteomes" id="UP000298030">
    <property type="component" value="Unassembled WGS sequence"/>
</dbReference>
<comment type="caution">
    <text evidence="2">The sequence shown here is derived from an EMBL/GenBank/DDBJ whole genome shotgun (WGS) entry which is preliminary data.</text>
</comment>
<evidence type="ECO:0000256" key="1">
    <source>
        <dbReference type="SAM" id="MobiDB-lite"/>
    </source>
</evidence>
<feature type="compositionally biased region" description="Acidic residues" evidence="1">
    <location>
        <begin position="1021"/>
        <end position="1060"/>
    </location>
</feature>
<feature type="region of interest" description="Disordered" evidence="1">
    <location>
        <begin position="975"/>
        <end position="1072"/>
    </location>
</feature>
<sequence>MDRADSGWWRQLGSDSSLQLVAAQKEPPVNNSTFLLLQWYWDPTTATKTFADADKLVKDVILHPDFTKEDFENYRGTARETEKLDQFLNSPESLLPTSDRWMQSSLSLPLPCPGYDFTTTDPPAFKVDGLYHRKMLDVIKASLSEPSAQYLHFTGFEEYFKPPLGGRDQRIYSEIYNSDAFLRAEERVKKQAAASGSQLEASVLALQVWSDSTHLADFGTASLWPIYLYFGNLSKYIRTRPTTFSANHLAYIPKLGDKIQDAYIKEFHRAPQSALLTHLRKELFQLIWYELIDEEFVKAYNDGFEWKCADGITRLLFPRILTYSADYPEKALIACIKSLGNHPCPLCLVTKEEIRNLGTPADFANHEDKYRFDNHPLWYDIESAQKRLFKGESITSTWFKDRLEVQSITPSRSAFSKRLEHDDYFQVFSILTPDLLHEIEIGTWKATFTHLIRMLQSVGQTSVARLNSRYRHIPSFGRDTIRRFSNDAAEMKRLGARDFEDLLQCSIPAFRNLFRKQRHSDRIRVLLFEFATWHALAKLRRHTETTIEDLRTSTARLGELLRDFADNLSPKYLTKELLSERERRIRTQARKGLDTQNETAKESRTRKFNLSTFKLHAMGHYPEAILEYGTTDNYSTQIGESQHRHVKRWYTRVRKGNATFVAGITRQQRRERALFQLKAHAEKGRGRTIDTTKQLFLPFEYSEKLEKAPAYLHHQISNARRKENRIVLPDWIEENSGDPAFKDFLPRLKTHLLLRLCRQSFQGDEHAFTATELNSVIIEDQTIYSHKGARFNYTTYDGRREQDSIGTRKNANVMMLAHEDDPSGHGLWYARVVGVFHCRVIHNTPSAALGVRSKDMEFLWVRWLGLQSDHEYGWKAKDLPKVGFIDERVDDTMAFGFLDPSEVIRAVHLIPSFTEGKGNNGMPRTIARPSVENNLDWNYFYVNIFADRDMFMRYRGGGVGHTSTAAATRHFLDDRDVLDTTEEDEGDVNMNDRSDSDSEVEEDDEIEAMEEGSTSESGDEHLDEELDFDYDWDDVVQLGGEEDEEDPEDIGPEDGEEEQDENGHEIVGFAGF</sequence>
<reference evidence="2 3" key="1">
    <citation type="journal article" date="2019" name="Nat. Ecol. Evol.">
        <title>Megaphylogeny resolves global patterns of mushroom evolution.</title>
        <authorList>
            <person name="Varga T."/>
            <person name="Krizsan K."/>
            <person name="Foldi C."/>
            <person name="Dima B."/>
            <person name="Sanchez-Garcia M."/>
            <person name="Sanchez-Ramirez S."/>
            <person name="Szollosi G.J."/>
            <person name="Szarkandi J.G."/>
            <person name="Papp V."/>
            <person name="Albert L."/>
            <person name="Andreopoulos W."/>
            <person name="Angelini C."/>
            <person name="Antonin V."/>
            <person name="Barry K.W."/>
            <person name="Bougher N.L."/>
            <person name="Buchanan P."/>
            <person name="Buyck B."/>
            <person name="Bense V."/>
            <person name="Catcheside P."/>
            <person name="Chovatia M."/>
            <person name="Cooper J."/>
            <person name="Damon W."/>
            <person name="Desjardin D."/>
            <person name="Finy P."/>
            <person name="Geml J."/>
            <person name="Haridas S."/>
            <person name="Hughes K."/>
            <person name="Justo A."/>
            <person name="Karasinski D."/>
            <person name="Kautmanova I."/>
            <person name="Kiss B."/>
            <person name="Kocsube S."/>
            <person name="Kotiranta H."/>
            <person name="LaButti K.M."/>
            <person name="Lechner B.E."/>
            <person name="Liimatainen K."/>
            <person name="Lipzen A."/>
            <person name="Lukacs Z."/>
            <person name="Mihaltcheva S."/>
            <person name="Morgado L.N."/>
            <person name="Niskanen T."/>
            <person name="Noordeloos M.E."/>
            <person name="Ohm R.A."/>
            <person name="Ortiz-Santana B."/>
            <person name="Ovrebo C."/>
            <person name="Racz N."/>
            <person name="Riley R."/>
            <person name="Savchenko A."/>
            <person name="Shiryaev A."/>
            <person name="Soop K."/>
            <person name="Spirin V."/>
            <person name="Szebenyi C."/>
            <person name="Tomsovsky M."/>
            <person name="Tulloss R.E."/>
            <person name="Uehling J."/>
            <person name="Grigoriev I.V."/>
            <person name="Vagvolgyi C."/>
            <person name="Papp T."/>
            <person name="Martin F.M."/>
            <person name="Miettinen O."/>
            <person name="Hibbett D.S."/>
            <person name="Nagy L.G."/>
        </authorList>
    </citation>
    <scope>NUCLEOTIDE SEQUENCE [LARGE SCALE GENOMIC DNA]</scope>
    <source>
        <strain evidence="2 3">FP101781</strain>
    </source>
</reference>
<keyword evidence="3" id="KW-1185">Reference proteome</keyword>
<name>A0A4Y7T031_COPMI</name>
<organism evidence="2 3">
    <name type="scientific">Coprinellus micaceus</name>
    <name type="common">Glistening ink-cap mushroom</name>
    <name type="synonym">Coprinus micaceus</name>
    <dbReference type="NCBI Taxonomy" id="71717"/>
    <lineage>
        <taxon>Eukaryota</taxon>
        <taxon>Fungi</taxon>
        <taxon>Dikarya</taxon>
        <taxon>Basidiomycota</taxon>
        <taxon>Agaricomycotina</taxon>
        <taxon>Agaricomycetes</taxon>
        <taxon>Agaricomycetidae</taxon>
        <taxon>Agaricales</taxon>
        <taxon>Agaricineae</taxon>
        <taxon>Psathyrellaceae</taxon>
        <taxon>Coprinellus</taxon>
    </lineage>
</organism>
<protein>
    <submittedName>
        <fullName evidence="2">Uncharacterized protein</fullName>
    </submittedName>
</protein>
<dbReference type="InterPro" id="IPR041078">
    <property type="entry name" value="Plavaka"/>
</dbReference>
<dbReference type="STRING" id="71717.A0A4Y7T031"/>
<feature type="compositionally biased region" description="Acidic residues" evidence="1">
    <location>
        <begin position="997"/>
        <end position="1010"/>
    </location>
</feature>
<dbReference type="AlphaFoldDB" id="A0A4Y7T031"/>
<proteinExistence type="predicted"/>
<gene>
    <name evidence="2" type="ORF">FA13DRAFT_1634698</name>
</gene>
<evidence type="ECO:0000313" key="3">
    <source>
        <dbReference type="Proteomes" id="UP000298030"/>
    </source>
</evidence>
<dbReference type="Pfam" id="PF18759">
    <property type="entry name" value="Plavaka"/>
    <property type="match status" value="1"/>
</dbReference>
<dbReference type="OrthoDB" id="2687259at2759"/>
<evidence type="ECO:0000313" key="2">
    <source>
        <dbReference type="EMBL" id="TEB27465.1"/>
    </source>
</evidence>